<keyword evidence="2" id="KW-1162">Viral penetration into host cytoplasm</keyword>
<accession>A0A6J5SR36</accession>
<dbReference type="Gene3D" id="3.40.140.120">
    <property type="match status" value="1"/>
</dbReference>
<keyword evidence="2" id="KW-1171">Viral genome ejection through host cell envelope</keyword>
<evidence type="ECO:0000256" key="1">
    <source>
        <dbReference type="ARBA" id="ARBA00022950"/>
    </source>
</evidence>
<keyword evidence="2" id="KW-1160">Virus entry into host cell</keyword>
<gene>
    <name evidence="5" type="ORF">UFOVP1497_8</name>
    <name evidence="6" type="ORF">UFOVP1586_3</name>
</gene>
<name>A0A6J5SR36_9CAUD</name>
<dbReference type="EMBL" id="LR798455">
    <property type="protein sequence ID" value="CAB5238045.1"/>
    <property type="molecule type" value="Genomic_DNA"/>
</dbReference>
<evidence type="ECO:0000256" key="4">
    <source>
        <dbReference type="SAM" id="MobiDB-lite"/>
    </source>
</evidence>
<evidence type="ECO:0000313" key="5">
    <source>
        <dbReference type="EMBL" id="CAB4216967.1"/>
    </source>
</evidence>
<dbReference type="Gene3D" id="1.20.1270.210">
    <property type="match status" value="1"/>
</dbReference>
<proteinExistence type="predicted"/>
<organism evidence="5">
    <name type="scientific">uncultured Caudovirales phage</name>
    <dbReference type="NCBI Taxonomy" id="2100421"/>
    <lineage>
        <taxon>Viruses</taxon>
        <taxon>Duplodnaviria</taxon>
        <taxon>Heunggongvirae</taxon>
        <taxon>Uroviricota</taxon>
        <taxon>Caudoviricetes</taxon>
        <taxon>Peduoviridae</taxon>
        <taxon>Maltschvirus</taxon>
        <taxon>Maltschvirus maltsch</taxon>
    </lineage>
</organism>
<dbReference type="Gene3D" id="3.30.1120.70">
    <property type="match status" value="1"/>
</dbReference>
<dbReference type="InterPro" id="IPR006944">
    <property type="entry name" value="Phage/GTA_portal"/>
</dbReference>
<dbReference type="EMBL" id="LR797446">
    <property type="protein sequence ID" value="CAB4216967.1"/>
    <property type="molecule type" value="Genomic_DNA"/>
</dbReference>
<feature type="region of interest" description="Disordered" evidence="4">
    <location>
        <begin position="367"/>
        <end position="388"/>
    </location>
</feature>
<evidence type="ECO:0000256" key="2">
    <source>
        <dbReference type="ARBA" id="ARBA00023009"/>
    </source>
</evidence>
<evidence type="ECO:0000313" key="6">
    <source>
        <dbReference type="EMBL" id="CAB5238045.1"/>
    </source>
</evidence>
<sequence length="388" mass="41539">MSVFSRLTGWFGNNTATSSYLTDIGGTFSATTDARNNIPAVLRAINLLGTDIGRMGIECCRADGSYVECPASTLLTGEANTYQSGHAWRAWMVASAITNGCGYSFIQRDNRGDAIALWPLLPGRIAVIWFGFEPRFLMDGQQIDPYNIVQLMAGTGSMQNPYSCVSPLVRCASALSLSILQERVATSLAESGRVGKISITHPGTLSTTAKLDLISGYISKHITPEGATRPLVLDEGVRVERVGDGALPGLLEDRKFQIMEISRALGIPPQMLYQSDAGALSSQIEMQRQYVEGTVAGWADRFATSLSSKILPQGVKLKFEVADLMRGNMRDIAASLKDLATTGALTLNDARQMLGLAYVDGGEQTLTPAASASTAPSPTNPTTEDQND</sequence>
<keyword evidence="3" id="KW-0231">Viral genome packaging</keyword>
<keyword evidence="1" id="KW-1188">Viral release from host cell</keyword>
<keyword evidence="1" id="KW-0118">Viral capsid assembly</keyword>
<reference evidence="5" key="1">
    <citation type="submission" date="2020-05" db="EMBL/GenBank/DDBJ databases">
        <authorList>
            <person name="Chiriac C."/>
            <person name="Salcher M."/>
            <person name="Ghai R."/>
            <person name="Kavagutti S V."/>
        </authorList>
    </citation>
    <scope>NUCLEOTIDE SEQUENCE</scope>
</reference>
<evidence type="ECO:0000256" key="3">
    <source>
        <dbReference type="ARBA" id="ARBA00023219"/>
    </source>
</evidence>
<dbReference type="Pfam" id="PF04860">
    <property type="entry name" value="Phage_portal"/>
    <property type="match status" value="1"/>
</dbReference>
<protein>
    <submittedName>
        <fullName evidence="5">COG4695 Phage-related protein</fullName>
    </submittedName>
</protein>